<organism evidence="2 3">
    <name type="scientific">Candidula unifasciata</name>
    <dbReference type="NCBI Taxonomy" id="100452"/>
    <lineage>
        <taxon>Eukaryota</taxon>
        <taxon>Metazoa</taxon>
        <taxon>Spiralia</taxon>
        <taxon>Lophotrochozoa</taxon>
        <taxon>Mollusca</taxon>
        <taxon>Gastropoda</taxon>
        <taxon>Heterobranchia</taxon>
        <taxon>Euthyneura</taxon>
        <taxon>Panpulmonata</taxon>
        <taxon>Eupulmonata</taxon>
        <taxon>Stylommatophora</taxon>
        <taxon>Helicina</taxon>
        <taxon>Helicoidea</taxon>
        <taxon>Geomitridae</taxon>
        <taxon>Candidula</taxon>
    </lineage>
</organism>
<evidence type="ECO:0000313" key="2">
    <source>
        <dbReference type="EMBL" id="CAG5132088.1"/>
    </source>
</evidence>
<evidence type="ECO:0000313" key="3">
    <source>
        <dbReference type="Proteomes" id="UP000678393"/>
    </source>
</evidence>
<dbReference type="Proteomes" id="UP000678393">
    <property type="component" value="Unassembled WGS sequence"/>
</dbReference>
<dbReference type="AlphaFoldDB" id="A0A8S3ZVI3"/>
<feature type="signal peptide" evidence="1">
    <location>
        <begin position="1"/>
        <end position="15"/>
    </location>
</feature>
<accession>A0A8S3ZVI3</accession>
<dbReference type="EMBL" id="CAJHNH020005079">
    <property type="protein sequence ID" value="CAG5132088.1"/>
    <property type="molecule type" value="Genomic_DNA"/>
</dbReference>
<proteinExistence type="predicted"/>
<protein>
    <submittedName>
        <fullName evidence="2">Uncharacterized protein</fullName>
    </submittedName>
</protein>
<gene>
    <name evidence="2" type="ORF">CUNI_LOCUS17646</name>
</gene>
<reference evidence="2" key="1">
    <citation type="submission" date="2021-04" db="EMBL/GenBank/DDBJ databases">
        <authorList>
            <consortium name="Molecular Ecology Group"/>
        </authorList>
    </citation>
    <scope>NUCLEOTIDE SEQUENCE</scope>
</reference>
<keyword evidence="1" id="KW-0732">Signal</keyword>
<comment type="caution">
    <text evidence="2">The sequence shown here is derived from an EMBL/GenBank/DDBJ whole genome shotgun (WGS) entry which is preliminary data.</text>
</comment>
<keyword evidence="3" id="KW-1185">Reference proteome</keyword>
<sequence>MKSCFLVALMTTAIASPLQRFEELNYPTLEDYFGLNSGIMVDPIDWVQNYRENALKELIDLWNRNNSINSGLNAYYAPDTDGGYTNEAVGTQTSYPDNIIQEYE</sequence>
<evidence type="ECO:0000256" key="1">
    <source>
        <dbReference type="SAM" id="SignalP"/>
    </source>
</evidence>
<feature type="chain" id="PRO_5035941609" evidence="1">
    <location>
        <begin position="16"/>
        <end position="104"/>
    </location>
</feature>
<name>A0A8S3ZVI3_9EUPU</name>